<dbReference type="EC" id="2.5.1.10" evidence="3"/>
<comment type="cofactor">
    <cofactor evidence="1">
        <name>Mg(2+)</name>
        <dbReference type="ChEBI" id="CHEBI:18420"/>
    </cofactor>
</comment>
<evidence type="ECO:0000256" key="5">
    <source>
        <dbReference type="ARBA" id="ARBA00022679"/>
    </source>
</evidence>
<comment type="similarity">
    <text evidence="2 12">Belongs to the FPP/GGPP synthase family.</text>
</comment>
<dbReference type="PROSITE" id="PS00444">
    <property type="entry name" value="POLYPRENYL_SYNTHASE_2"/>
    <property type="match status" value="1"/>
</dbReference>
<dbReference type="SFLD" id="SFLDG01017">
    <property type="entry name" value="Polyprenyl_Transferase_Like"/>
    <property type="match status" value="1"/>
</dbReference>
<evidence type="ECO:0000256" key="10">
    <source>
        <dbReference type="ARBA" id="ARBA00032873"/>
    </source>
</evidence>
<evidence type="ECO:0000256" key="11">
    <source>
        <dbReference type="ARBA" id="ARBA00049399"/>
    </source>
</evidence>
<dbReference type="InterPro" id="IPR000092">
    <property type="entry name" value="Polyprenyl_synt"/>
</dbReference>
<dbReference type="GO" id="GO:0046872">
    <property type="term" value="F:metal ion binding"/>
    <property type="evidence" value="ECO:0007669"/>
    <property type="project" value="UniProtKB-KW"/>
</dbReference>
<accession>A0AAU8IDV1</accession>
<keyword evidence="8" id="KW-0414">Isoprene biosynthesis</keyword>
<dbReference type="PROSITE" id="PS00723">
    <property type="entry name" value="POLYPRENYL_SYNTHASE_1"/>
    <property type="match status" value="1"/>
</dbReference>
<keyword evidence="7" id="KW-0460">Magnesium</keyword>
<dbReference type="GO" id="GO:0005737">
    <property type="term" value="C:cytoplasm"/>
    <property type="evidence" value="ECO:0007669"/>
    <property type="project" value="UniProtKB-ARBA"/>
</dbReference>
<evidence type="ECO:0000256" key="9">
    <source>
        <dbReference type="ARBA" id="ARBA00032380"/>
    </source>
</evidence>
<keyword evidence="6" id="KW-0479">Metal-binding</keyword>
<dbReference type="AlphaFoldDB" id="A0AAU8IDV1"/>
<dbReference type="SUPFAM" id="SSF48576">
    <property type="entry name" value="Terpenoid synthases"/>
    <property type="match status" value="1"/>
</dbReference>
<evidence type="ECO:0000256" key="4">
    <source>
        <dbReference type="ARBA" id="ARBA00015100"/>
    </source>
</evidence>
<evidence type="ECO:0000256" key="7">
    <source>
        <dbReference type="ARBA" id="ARBA00022842"/>
    </source>
</evidence>
<dbReference type="EMBL" id="CP159510">
    <property type="protein sequence ID" value="XCJ16407.1"/>
    <property type="molecule type" value="Genomic_DNA"/>
</dbReference>
<proteinExistence type="inferred from homology"/>
<dbReference type="NCBIfam" id="NF045485">
    <property type="entry name" value="FPPsyn"/>
    <property type="match status" value="1"/>
</dbReference>
<dbReference type="PANTHER" id="PTHR43281:SF1">
    <property type="entry name" value="FARNESYL DIPHOSPHATE SYNTHASE"/>
    <property type="match status" value="1"/>
</dbReference>
<keyword evidence="5 12" id="KW-0808">Transferase</keyword>
<dbReference type="InterPro" id="IPR033749">
    <property type="entry name" value="Polyprenyl_synt_CS"/>
</dbReference>
<dbReference type="InterPro" id="IPR053378">
    <property type="entry name" value="Prenyl_diphosphate_synthase"/>
</dbReference>
<evidence type="ECO:0000256" key="12">
    <source>
        <dbReference type="RuleBase" id="RU004466"/>
    </source>
</evidence>
<sequence>MSRTLKEYMADIKSWFDPFLTRELSRTQITERLKESMIYSLTAGGKRFRPMLLFATLESLGKKKETGLYPAIALEMIHTYSLIHDDLPAMDNDELRRGFATNHVRFGEATAILAGDGLLTFAFQIISSDSELSDAEKSRLIWLLARAAGPEGMVGGQEDDLEAEDHVLSIDELMSVHRRKTGRLIRFPVEAAAVISGVSADQSHALIGYADHLGIAFQIGDDLLDITGNEKMLGKKVGGDLAKHKNTYVSLLSLDGARKQLSSHIEKAKGYLNEAGMADGRLKEIAEYLLHRTS</sequence>
<dbReference type="InterPro" id="IPR008949">
    <property type="entry name" value="Isoprenoid_synthase_dom_sf"/>
</dbReference>
<dbReference type="PANTHER" id="PTHR43281">
    <property type="entry name" value="FARNESYL DIPHOSPHATE SYNTHASE"/>
    <property type="match status" value="1"/>
</dbReference>
<dbReference type="SFLD" id="SFLDS00005">
    <property type="entry name" value="Isoprenoid_Synthase_Type_I"/>
    <property type="match status" value="1"/>
</dbReference>
<evidence type="ECO:0000313" key="13">
    <source>
        <dbReference type="EMBL" id="XCJ16407.1"/>
    </source>
</evidence>
<dbReference type="RefSeq" id="WP_353947933.1">
    <property type="nucleotide sequence ID" value="NZ_CP159510.1"/>
</dbReference>
<dbReference type="GO" id="GO:0004337">
    <property type="term" value="F:(2E,6E)-farnesyl diphosphate synthase activity"/>
    <property type="evidence" value="ECO:0007669"/>
    <property type="project" value="UniProtKB-EC"/>
</dbReference>
<evidence type="ECO:0000256" key="1">
    <source>
        <dbReference type="ARBA" id="ARBA00001946"/>
    </source>
</evidence>
<gene>
    <name evidence="13" type="ORF">ABNN70_12140</name>
</gene>
<dbReference type="Pfam" id="PF00348">
    <property type="entry name" value="polyprenyl_synt"/>
    <property type="match status" value="1"/>
</dbReference>
<reference evidence="13" key="1">
    <citation type="submission" date="2024-06" db="EMBL/GenBank/DDBJ databases">
        <authorList>
            <person name="Fan A."/>
            <person name="Zhang F.Y."/>
            <person name="Zhang L."/>
        </authorList>
    </citation>
    <scope>NUCLEOTIDE SEQUENCE</scope>
    <source>
        <strain evidence="13">Y61</strain>
    </source>
</reference>
<dbReference type="CDD" id="cd00685">
    <property type="entry name" value="Trans_IPPS_HT"/>
    <property type="match status" value="1"/>
</dbReference>
<evidence type="ECO:0000256" key="6">
    <source>
        <dbReference type="ARBA" id="ARBA00022723"/>
    </source>
</evidence>
<name>A0AAU8IDV1_9BACL</name>
<dbReference type="Gene3D" id="1.10.600.10">
    <property type="entry name" value="Farnesyl Diphosphate Synthase"/>
    <property type="match status" value="1"/>
</dbReference>
<evidence type="ECO:0000256" key="8">
    <source>
        <dbReference type="ARBA" id="ARBA00023229"/>
    </source>
</evidence>
<comment type="catalytic activity">
    <reaction evidence="11">
        <text>isopentenyl diphosphate + (2E)-geranyl diphosphate = (2E,6E)-farnesyl diphosphate + diphosphate</text>
        <dbReference type="Rhea" id="RHEA:19361"/>
        <dbReference type="ChEBI" id="CHEBI:33019"/>
        <dbReference type="ChEBI" id="CHEBI:58057"/>
        <dbReference type="ChEBI" id="CHEBI:128769"/>
        <dbReference type="ChEBI" id="CHEBI:175763"/>
        <dbReference type="EC" id="2.5.1.10"/>
    </reaction>
</comment>
<organism evidence="13">
    <name type="scientific">Sporolactobacillus sp. Y61</name>
    <dbReference type="NCBI Taxonomy" id="3160863"/>
    <lineage>
        <taxon>Bacteria</taxon>
        <taxon>Bacillati</taxon>
        <taxon>Bacillota</taxon>
        <taxon>Bacilli</taxon>
        <taxon>Bacillales</taxon>
        <taxon>Sporolactobacillaceae</taxon>
        <taxon>Sporolactobacillus</taxon>
    </lineage>
</organism>
<dbReference type="GO" id="GO:0016114">
    <property type="term" value="P:terpenoid biosynthetic process"/>
    <property type="evidence" value="ECO:0007669"/>
    <property type="project" value="UniProtKB-ARBA"/>
</dbReference>
<dbReference type="FunFam" id="1.10.600.10:FF:000001">
    <property type="entry name" value="Geranylgeranyl diphosphate synthase"/>
    <property type="match status" value="1"/>
</dbReference>
<evidence type="ECO:0000256" key="2">
    <source>
        <dbReference type="ARBA" id="ARBA00006706"/>
    </source>
</evidence>
<protein>
    <recommendedName>
        <fullName evidence="4">Farnesyl diphosphate synthase</fullName>
        <ecNumber evidence="3">2.5.1.10</ecNumber>
    </recommendedName>
    <alternativeName>
        <fullName evidence="10">(2E,6E)-farnesyl diphosphate synthase</fullName>
    </alternativeName>
    <alternativeName>
        <fullName evidence="9">Geranyltranstransferase</fullName>
    </alternativeName>
</protein>
<evidence type="ECO:0000256" key="3">
    <source>
        <dbReference type="ARBA" id="ARBA00012439"/>
    </source>
</evidence>